<accession>A0A383DZ59</accession>
<evidence type="ECO:0000313" key="1">
    <source>
        <dbReference type="EMBL" id="SVE49480.1"/>
    </source>
</evidence>
<organism evidence="1">
    <name type="scientific">marine metagenome</name>
    <dbReference type="NCBI Taxonomy" id="408172"/>
    <lineage>
        <taxon>unclassified sequences</taxon>
        <taxon>metagenomes</taxon>
        <taxon>ecological metagenomes</taxon>
    </lineage>
</organism>
<reference evidence="1" key="1">
    <citation type="submission" date="2018-05" db="EMBL/GenBank/DDBJ databases">
        <authorList>
            <person name="Lanie J.A."/>
            <person name="Ng W.-L."/>
            <person name="Kazmierczak K.M."/>
            <person name="Andrzejewski T.M."/>
            <person name="Davidsen T.M."/>
            <person name="Wayne K.J."/>
            <person name="Tettelin H."/>
            <person name="Glass J.I."/>
            <person name="Rusch D."/>
            <person name="Podicherti R."/>
            <person name="Tsui H.-C.T."/>
            <person name="Winkler M.E."/>
        </authorList>
    </citation>
    <scope>NUCLEOTIDE SEQUENCE</scope>
</reference>
<dbReference type="EMBL" id="UINC01221227">
    <property type="protein sequence ID" value="SVE49480.1"/>
    <property type="molecule type" value="Genomic_DNA"/>
</dbReference>
<sequence>VGQNSRLTRPVSSWFAWPGWLV</sequence>
<feature type="non-terminal residue" evidence="1">
    <location>
        <position position="1"/>
    </location>
</feature>
<name>A0A383DZ59_9ZZZZ</name>
<proteinExistence type="predicted"/>
<gene>
    <name evidence="1" type="ORF">METZ01_LOCUS502334</name>
</gene>
<dbReference type="AlphaFoldDB" id="A0A383DZ59"/>
<protein>
    <submittedName>
        <fullName evidence="1">Uncharacterized protein</fullName>
    </submittedName>
</protein>